<evidence type="ECO:0000313" key="2">
    <source>
        <dbReference type="Proteomes" id="UP000315364"/>
    </source>
</evidence>
<gene>
    <name evidence="1" type="ORF">FPZ08_02070</name>
</gene>
<reference evidence="1 2" key="1">
    <citation type="submission" date="2019-07" db="EMBL/GenBank/DDBJ databases">
        <title>Full genome sequence of Devosia sp. Gsoil 520.</title>
        <authorList>
            <person name="Im W.-T."/>
        </authorList>
    </citation>
    <scope>NUCLEOTIDE SEQUENCE [LARGE SCALE GENOMIC DNA]</scope>
    <source>
        <strain evidence="1 2">Gsoil 520</strain>
    </source>
</reference>
<dbReference type="OrthoDB" id="8402820at2"/>
<dbReference type="AlphaFoldDB" id="A0A5B8LR07"/>
<proteinExistence type="predicted"/>
<sequence length="138" mass="15127">MGWNVISPLFLGKIPAGIHALRQAEGPPKVYVFRNWQGAVSIAAAGEHVIQAFGSVAALSHYFGGHMTFGRLVSSNKFLGVWGNRNASRFRRILHTRLGELEIIHAKPPSRHAGSSLTGRRLTAAERRDLERTFAGNT</sequence>
<protein>
    <submittedName>
        <fullName evidence="1">Uncharacterized protein</fullName>
    </submittedName>
</protein>
<dbReference type="Proteomes" id="UP000315364">
    <property type="component" value="Chromosome"/>
</dbReference>
<dbReference type="RefSeq" id="WP_146288449.1">
    <property type="nucleotide sequence ID" value="NZ_CP042304.1"/>
</dbReference>
<keyword evidence="2" id="KW-1185">Reference proteome</keyword>
<name>A0A5B8LR07_9HYPH</name>
<dbReference type="EMBL" id="CP042304">
    <property type="protein sequence ID" value="QDZ09640.1"/>
    <property type="molecule type" value="Genomic_DNA"/>
</dbReference>
<evidence type="ECO:0000313" key="1">
    <source>
        <dbReference type="EMBL" id="QDZ09640.1"/>
    </source>
</evidence>
<dbReference type="KEGG" id="dea:FPZ08_02070"/>
<organism evidence="1 2">
    <name type="scientific">Devosia ginsengisoli</name>
    <dbReference type="NCBI Taxonomy" id="400770"/>
    <lineage>
        <taxon>Bacteria</taxon>
        <taxon>Pseudomonadati</taxon>
        <taxon>Pseudomonadota</taxon>
        <taxon>Alphaproteobacteria</taxon>
        <taxon>Hyphomicrobiales</taxon>
        <taxon>Devosiaceae</taxon>
        <taxon>Devosia</taxon>
    </lineage>
</organism>
<accession>A0A5B8LR07</accession>